<gene>
    <name evidence="2" type="ORF">E0H73_42370</name>
</gene>
<proteinExistence type="predicted"/>
<evidence type="ECO:0000256" key="1">
    <source>
        <dbReference type="SAM" id="SignalP"/>
    </source>
</evidence>
<dbReference type="PROSITE" id="PS51257">
    <property type="entry name" value="PROKAR_LIPOPROTEIN"/>
    <property type="match status" value="1"/>
</dbReference>
<organism evidence="2 3">
    <name type="scientific">Kribbella pittospori</name>
    <dbReference type="NCBI Taxonomy" id="722689"/>
    <lineage>
        <taxon>Bacteria</taxon>
        <taxon>Bacillati</taxon>
        <taxon>Actinomycetota</taxon>
        <taxon>Actinomycetes</taxon>
        <taxon>Propionibacteriales</taxon>
        <taxon>Kribbellaceae</taxon>
        <taxon>Kribbella</taxon>
    </lineage>
</organism>
<evidence type="ECO:0008006" key="4">
    <source>
        <dbReference type="Google" id="ProtNLM"/>
    </source>
</evidence>
<keyword evidence="1" id="KW-0732">Signal</keyword>
<dbReference type="EMBL" id="SJKB01000026">
    <property type="protein sequence ID" value="TCC49587.1"/>
    <property type="molecule type" value="Genomic_DNA"/>
</dbReference>
<dbReference type="Proteomes" id="UP000291144">
    <property type="component" value="Unassembled WGS sequence"/>
</dbReference>
<dbReference type="OrthoDB" id="3827207at2"/>
<protein>
    <recommendedName>
        <fullName evidence="4">Allene oxide cyclase barrel-like domain-containing protein</fullName>
    </recommendedName>
</protein>
<reference evidence="2 3" key="1">
    <citation type="submission" date="2019-02" db="EMBL/GenBank/DDBJ databases">
        <title>Kribbella capetownensis sp. nov. and Kribbella speibonae sp. nov., isolated from soil.</title>
        <authorList>
            <person name="Curtis S.M."/>
            <person name="Norton I."/>
            <person name="Everest G.J."/>
            <person name="Meyers P.R."/>
        </authorList>
    </citation>
    <scope>NUCLEOTIDE SEQUENCE [LARGE SCALE GENOMIC DNA]</scope>
    <source>
        <strain evidence="2 3">NRRL B-24813</strain>
    </source>
</reference>
<evidence type="ECO:0000313" key="2">
    <source>
        <dbReference type="EMBL" id="TCC49587.1"/>
    </source>
</evidence>
<sequence>MFRIMRPVALLAAALASCLVAAQPAQAAPPAVPNGEPIEILSSAGEYCPFPLRISGESAAVVRPGSPNGDLIITGAVAVTVTNLATGESRSYNVSGPTFVDAQTGLQVFRGTALIGQPVSVNAEDTFLIITRGQWMFDPTTTAHSFRGRIAHDVCAELG</sequence>
<feature type="signal peptide" evidence="1">
    <location>
        <begin position="1"/>
        <end position="27"/>
    </location>
</feature>
<dbReference type="AlphaFoldDB" id="A0A4R0JSS0"/>
<evidence type="ECO:0000313" key="3">
    <source>
        <dbReference type="Proteomes" id="UP000291144"/>
    </source>
</evidence>
<dbReference type="RefSeq" id="WP_131366403.1">
    <property type="nucleotide sequence ID" value="NZ_SJKB01000026.1"/>
</dbReference>
<name>A0A4R0JSS0_9ACTN</name>
<comment type="caution">
    <text evidence="2">The sequence shown here is derived from an EMBL/GenBank/DDBJ whole genome shotgun (WGS) entry which is preliminary data.</text>
</comment>
<feature type="chain" id="PRO_5020473283" description="Allene oxide cyclase barrel-like domain-containing protein" evidence="1">
    <location>
        <begin position="28"/>
        <end position="159"/>
    </location>
</feature>
<keyword evidence="3" id="KW-1185">Reference proteome</keyword>
<accession>A0A4R0JSS0</accession>